<protein>
    <submittedName>
        <fullName evidence="2">Uncharacterized protein</fullName>
    </submittedName>
</protein>
<comment type="caution">
    <text evidence="2">The sequence shown here is derived from an EMBL/GenBank/DDBJ whole genome shotgun (WGS) entry which is preliminary data.</text>
</comment>
<gene>
    <name evidence="2" type="ORF">HDE68_004190</name>
</gene>
<name>A0A7W8ZQE2_9SPHI</name>
<dbReference type="EMBL" id="JACHCE010000008">
    <property type="protein sequence ID" value="MBB5638261.1"/>
    <property type="molecule type" value="Genomic_DNA"/>
</dbReference>
<organism evidence="2 3">
    <name type="scientific">Pedobacter cryoconitis</name>
    <dbReference type="NCBI Taxonomy" id="188932"/>
    <lineage>
        <taxon>Bacteria</taxon>
        <taxon>Pseudomonadati</taxon>
        <taxon>Bacteroidota</taxon>
        <taxon>Sphingobacteriia</taxon>
        <taxon>Sphingobacteriales</taxon>
        <taxon>Sphingobacteriaceae</taxon>
        <taxon>Pedobacter</taxon>
    </lineage>
</organism>
<dbReference type="Proteomes" id="UP000537204">
    <property type="component" value="Unassembled WGS sequence"/>
</dbReference>
<accession>A0A7W8ZQE2</accession>
<evidence type="ECO:0000313" key="3">
    <source>
        <dbReference type="Proteomes" id="UP000537204"/>
    </source>
</evidence>
<keyword evidence="1" id="KW-0175">Coiled coil</keyword>
<dbReference type="RefSeq" id="WP_183884108.1">
    <property type="nucleotide sequence ID" value="NZ_JACHCE010000008.1"/>
</dbReference>
<proteinExistence type="predicted"/>
<reference evidence="2 3" key="1">
    <citation type="submission" date="2020-08" db="EMBL/GenBank/DDBJ databases">
        <title>Genomic Encyclopedia of Type Strains, Phase IV (KMG-V): Genome sequencing to study the core and pangenomes of soil and plant-associated prokaryotes.</title>
        <authorList>
            <person name="Whitman W."/>
        </authorList>
    </citation>
    <scope>NUCLEOTIDE SEQUENCE [LARGE SCALE GENOMIC DNA]</scope>
    <source>
        <strain evidence="2 3">S3M1</strain>
    </source>
</reference>
<dbReference type="AlphaFoldDB" id="A0A7W8ZQE2"/>
<sequence>MYRRRTSTIFRGGRISEVFQKAYDNIKSTIDGEREDYILNVNEADYVKHLETKHKLLPPVLHFDEVSADSYEGDIPAEYFPGSFNLYEGKSYKKEVIQFFVPVSGDISLLRYRPASVIYFGGSGDFEIKGDSILAEFINFSNNAEEIKQKYEREVNGLHANYNILKVDIESFNNTLTDQILNYFNERKGKILSKKSLLSSLGIPLRKKEHIANTFAIPKPELREKIVVKPIVYEQGFKPEPTLDDDNYHKILKVINDVGKNFERMPSVYKYKGEEDLRDHILLTLDPNFEFGSASGETFNKSGKTDIQLRYDSSVVFIAECKFWSGEKNYLATIDQLLGYLTWRDTKASVVIFARQKDFSAILKKVRDSTSNHANHLGFVSNVDENWFNFRFHINGDRNREVKIAVQLYHLPDTQ</sequence>
<evidence type="ECO:0000256" key="1">
    <source>
        <dbReference type="SAM" id="Coils"/>
    </source>
</evidence>
<evidence type="ECO:0000313" key="2">
    <source>
        <dbReference type="EMBL" id="MBB5638261.1"/>
    </source>
</evidence>
<feature type="coiled-coil region" evidence="1">
    <location>
        <begin position="141"/>
        <end position="168"/>
    </location>
</feature>